<reference evidence="2 3" key="1">
    <citation type="journal article" date="2020" name="Microorganisms">
        <title>Osmotic Adaptation and Compatible Solute Biosynthesis of Phototrophic Bacteria as Revealed from Genome Analyses.</title>
        <authorList>
            <person name="Imhoff J.F."/>
            <person name="Rahn T."/>
            <person name="Kunzel S."/>
            <person name="Keller A."/>
            <person name="Neulinger S.C."/>
        </authorList>
    </citation>
    <scope>NUCLEOTIDE SEQUENCE [LARGE SCALE GENOMIC DNA]</scope>
    <source>
        <strain evidence="2 3">DSM 9895</strain>
    </source>
</reference>
<protein>
    <submittedName>
        <fullName evidence="2">Phosphoesterase</fullName>
    </submittedName>
</protein>
<proteinExistence type="predicted"/>
<evidence type="ECO:0000313" key="3">
    <source>
        <dbReference type="Proteomes" id="UP001296873"/>
    </source>
</evidence>
<dbReference type="Pfam" id="PF00149">
    <property type="entry name" value="Metallophos"/>
    <property type="match status" value="1"/>
</dbReference>
<dbReference type="InterPro" id="IPR029052">
    <property type="entry name" value="Metallo-depent_PP-like"/>
</dbReference>
<evidence type="ECO:0000259" key="1">
    <source>
        <dbReference type="Pfam" id="PF00149"/>
    </source>
</evidence>
<gene>
    <name evidence="2" type="ORF">CKO28_19650</name>
</gene>
<comment type="caution">
    <text evidence="2">The sequence shown here is derived from an EMBL/GenBank/DDBJ whole genome shotgun (WGS) entry which is preliminary data.</text>
</comment>
<dbReference type="PANTHER" id="PTHR39323">
    <property type="entry name" value="BLR1149 PROTEIN"/>
    <property type="match status" value="1"/>
</dbReference>
<organism evidence="2 3">
    <name type="scientific">Rhodovibrio sodomensis</name>
    <dbReference type="NCBI Taxonomy" id="1088"/>
    <lineage>
        <taxon>Bacteria</taxon>
        <taxon>Pseudomonadati</taxon>
        <taxon>Pseudomonadota</taxon>
        <taxon>Alphaproteobacteria</taxon>
        <taxon>Rhodospirillales</taxon>
        <taxon>Rhodovibrionaceae</taxon>
        <taxon>Rhodovibrio</taxon>
    </lineage>
</organism>
<dbReference type="InterPro" id="IPR024173">
    <property type="entry name" value="Pesterase_MJ0037-like"/>
</dbReference>
<feature type="domain" description="Calcineurin-like phosphoesterase" evidence="1">
    <location>
        <begin position="35"/>
        <end position="129"/>
    </location>
</feature>
<dbReference type="PIRSF" id="PIRSF000887">
    <property type="entry name" value="Pesterase_MJ0037"/>
    <property type="match status" value="1"/>
</dbReference>
<dbReference type="PANTHER" id="PTHR39323:SF1">
    <property type="entry name" value="BLR1149 PROTEIN"/>
    <property type="match status" value="1"/>
</dbReference>
<dbReference type="InterPro" id="IPR026336">
    <property type="entry name" value="PdeM-like"/>
</dbReference>
<dbReference type="Gene3D" id="3.60.21.10">
    <property type="match status" value="1"/>
</dbReference>
<name>A0ABS1DL71_9PROT</name>
<evidence type="ECO:0000313" key="2">
    <source>
        <dbReference type="EMBL" id="MBK1670248.1"/>
    </source>
</evidence>
<dbReference type="InterPro" id="IPR004843">
    <property type="entry name" value="Calcineurin-like_PHP"/>
</dbReference>
<dbReference type="SUPFAM" id="SSF56300">
    <property type="entry name" value="Metallo-dependent phosphatases"/>
    <property type="match status" value="1"/>
</dbReference>
<dbReference type="NCBIfam" id="TIGR04123">
    <property type="entry name" value="P_estr_lig_assc"/>
    <property type="match status" value="1"/>
</dbReference>
<sequence>MAETFVDNEPAIRLNGAELVPDVSGALWWPGRQTLVVADLHLEKGSSYTRHNLPPYDSRATLERLQAVIDRRRPDHVICLGDSFHDRRAADRLAEDERARVQALAARVAWTWIAGNHDPAPPADWGGSVEPDLSVGPLVFRHAAAPDRPGAGEVSGHYHPKTRVRVRGKGVAARCFVADGRRLILPAFGAYTGGLSVLDPAISRLFPKAFTAHLIGRRAVYPYPRHALVG</sequence>
<dbReference type="Proteomes" id="UP001296873">
    <property type="component" value="Unassembled WGS sequence"/>
</dbReference>
<dbReference type="EMBL" id="NRRL01000083">
    <property type="protein sequence ID" value="MBK1670248.1"/>
    <property type="molecule type" value="Genomic_DNA"/>
</dbReference>
<accession>A0ABS1DL71</accession>
<keyword evidence="3" id="KW-1185">Reference proteome</keyword>